<feature type="domain" description="HTH araC/xylS-type" evidence="4">
    <location>
        <begin position="210"/>
        <end position="308"/>
    </location>
</feature>
<evidence type="ECO:0000259" key="4">
    <source>
        <dbReference type="PROSITE" id="PS01124"/>
    </source>
</evidence>
<keyword evidence="1" id="KW-0805">Transcription regulation</keyword>
<dbReference type="InterPro" id="IPR050204">
    <property type="entry name" value="AraC_XylS_family_regulators"/>
</dbReference>
<dbReference type="InterPro" id="IPR018062">
    <property type="entry name" value="HTH_AraC-typ_CS"/>
</dbReference>
<dbReference type="Pfam" id="PF12852">
    <property type="entry name" value="Cupin_6"/>
    <property type="match status" value="1"/>
</dbReference>
<evidence type="ECO:0000313" key="5">
    <source>
        <dbReference type="EMBL" id="MFL9878262.1"/>
    </source>
</evidence>
<evidence type="ECO:0000256" key="1">
    <source>
        <dbReference type="ARBA" id="ARBA00023015"/>
    </source>
</evidence>
<dbReference type="Proteomes" id="UP001629214">
    <property type="component" value="Unassembled WGS sequence"/>
</dbReference>
<dbReference type="Pfam" id="PF12833">
    <property type="entry name" value="HTH_18"/>
    <property type="match status" value="1"/>
</dbReference>
<evidence type="ECO:0000313" key="6">
    <source>
        <dbReference type="Proteomes" id="UP001629214"/>
    </source>
</evidence>
<name>A0ABW8Z5E2_9BURK</name>
<sequence length="319" mass="35948">MDVLSEILDGMRSDGIVTGRFTLSAPWGFVKDPVNGANFRIATDNPFWISVRDAPPVLIQPGDLILLPHGDEHKMMSSVDVRLHHFDRIVMELGIIPDITRPLAFCAGGGGAVTDMYTGILLFREARRNAVLSALPDLIHIRAEEINVSSWFTSTLKCFVEESMSCQIGWNFAAARLADLLLLHVLRIYLQRSEDNDLGWLRGLRDPKIGDSLMLMHRQPQRDWTVSTLASEVAMSRSRFDARFRELVGESPISFLTTHRMHLASEYLAAGNCRIGEVADKVGYASEKSFTRAFRRWAGVPPRTYLRQQDKMRQVTAPH</sequence>
<dbReference type="RefSeq" id="WP_408167063.1">
    <property type="nucleotide sequence ID" value="NZ_JAQQFR010000004.1"/>
</dbReference>
<dbReference type="SUPFAM" id="SSF46689">
    <property type="entry name" value="Homeodomain-like"/>
    <property type="match status" value="2"/>
</dbReference>
<keyword evidence="3" id="KW-0804">Transcription</keyword>
<dbReference type="EMBL" id="JAQQFR010000004">
    <property type="protein sequence ID" value="MFL9878262.1"/>
    <property type="molecule type" value="Genomic_DNA"/>
</dbReference>
<dbReference type="PANTHER" id="PTHR46796:SF7">
    <property type="entry name" value="ARAC FAMILY TRANSCRIPTIONAL REGULATOR"/>
    <property type="match status" value="1"/>
</dbReference>
<keyword evidence="2" id="KW-0238">DNA-binding</keyword>
<dbReference type="SMART" id="SM00342">
    <property type="entry name" value="HTH_ARAC"/>
    <property type="match status" value="1"/>
</dbReference>
<dbReference type="PRINTS" id="PR00032">
    <property type="entry name" value="HTHARAC"/>
</dbReference>
<organism evidence="5 6">
    <name type="scientific">Herbaspirillum rhizosphaerae</name>
    <dbReference type="NCBI Taxonomy" id="346179"/>
    <lineage>
        <taxon>Bacteria</taxon>
        <taxon>Pseudomonadati</taxon>
        <taxon>Pseudomonadota</taxon>
        <taxon>Betaproteobacteria</taxon>
        <taxon>Burkholderiales</taxon>
        <taxon>Oxalobacteraceae</taxon>
        <taxon>Herbaspirillum</taxon>
    </lineage>
</organism>
<dbReference type="InterPro" id="IPR018060">
    <property type="entry name" value="HTH_AraC"/>
</dbReference>
<dbReference type="InterPro" id="IPR032783">
    <property type="entry name" value="AraC_lig"/>
</dbReference>
<accession>A0ABW8Z5E2</accession>
<protein>
    <submittedName>
        <fullName evidence="5">AraC family transcriptional regulator</fullName>
    </submittedName>
</protein>
<reference evidence="5 6" key="1">
    <citation type="journal article" date="2024" name="Chem. Sci.">
        <title>Discovery of megapolipeptins by genome mining of a Burkholderiales bacteria collection.</title>
        <authorList>
            <person name="Paulo B.S."/>
            <person name="Recchia M.J.J."/>
            <person name="Lee S."/>
            <person name="Fergusson C.H."/>
            <person name="Romanowski S.B."/>
            <person name="Hernandez A."/>
            <person name="Krull N."/>
            <person name="Liu D.Y."/>
            <person name="Cavanagh H."/>
            <person name="Bos A."/>
            <person name="Gray C.A."/>
            <person name="Murphy B.T."/>
            <person name="Linington R.G."/>
            <person name="Eustaquio A.S."/>
        </authorList>
    </citation>
    <scope>NUCLEOTIDE SEQUENCE [LARGE SCALE GENOMIC DNA]</scope>
    <source>
        <strain evidence="5 6">RL21-008-BIB-B</strain>
    </source>
</reference>
<evidence type="ECO:0000256" key="2">
    <source>
        <dbReference type="ARBA" id="ARBA00023125"/>
    </source>
</evidence>
<dbReference type="InterPro" id="IPR009057">
    <property type="entry name" value="Homeodomain-like_sf"/>
</dbReference>
<dbReference type="PROSITE" id="PS00041">
    <property type="entry name" value="HTH_ARAC_FAMILY_1"/>
    <property type="match status" value="1"/>
</dbReference>
<dbReference type="PANTHER" id="PTHR46796">
    <property type="entry name" value="HTH-TYPE TRANSCRIPTIONAL ACTIVATOR RHAS-RELATED"/>
    <property type="match status" value="1"/>
</dbReference>
<evidence type="ECO:0000256" key="3">
    <source>
        <dbReference type="ARBA" id="ARBA00023163"/>
    </source>
</evidence>
<gene>
    <name evidence="5" type="ORF">PQR63_07720</name>
</gene>
<proteinExistence type="predicted"/>
<keyword evidence="6" id="KW-1185">Reference proteome</keyword>
<dbReference type="InterPro" id="IPR020449">
    <property type="entry name" value="Tscrpt_reg_AraC-type_HTH"/>
</dbReference>
<dbReference type="PROSITE" id="PS01124">
    <property type="entry name" value="HTH_ARAC_FAMILY_2"/>
    <property type="match status" value="1"/>
</dbReference>
<dbReference type="Gene3D" id="1.10.10.60">
    <property type="entry name" value="Homeodomain-like"/>
    <property type="match status" value="1"/>
</dbReference>
<comment type="caution">
    <text evidence="5">The sequence shown here is derived from an EMBL/GenBank/DDBJ whole genome shotgun (WGS) entry which is preliminary data.</text>
</comment>